<gene>
    <name evidence="1" type="ORF">FRX48_09112</name>
</gene>
<dbReference type="EMBL" id="VXIT01000020">
    <property type="protein sequence ID" value="KAA6407046.1"/>
    <property type="molecule type" value="Genomic_DNA"/>
</dbReference>
<reference evidence="1 2" key="1">
    <citation type="submission" date="2019-09" db="EMBL/GenBank/DDBJ databases">
        <title>The hologenome of the rock-dwelling lichen Lasallia pustulata.</title>
        <authorList>
            <person name="Greshake Tzovaras B."/>
            <person name="Segers F."/>
            <person name="Bicker A."/>
            <person name="Dal Grande F."/>
            <person name="Otte J."/>
            <person name="Hankeln T."/>
            <person name="Schmitt I."/>
            <person name="Ebersberger I."/>
        </authorList>
    </citation>
    <scope>NUCLEOTIDE SEQUENCE [LARGE SCALE GENOMIC DNA]</scope>
    <source>
        <strain evidence="1">A1-1</strain>
    </source>
</reference>
<sequence length="253" mass="29706">MPAAFLEARASLAIGDPGLTLHWPTTLYEYVLKEWLIEGMQEKHCKAWINKILYFGKLMTSTAESGHWGIKWGLESSLGDLATVVQSIHTKLDDQLQEIHLRHEDQKSGAMLAVHNAPIFRYLRFEVSINTIEYMFLQWEQLTKESTCLPRCTRVFRTTMGLPCKHELQECLYAKEPLKRDHLHPHWWLDPLVDVRPVDPLTVVQNPIQVRRRGRLIETSTRRDLSQWELALNQVSQREQREREQEEQRGEEE</sequence>
<evidence type="ECO:0000313" key="1">
    <source>
        <dbReference type="EMBL" id="KAA6407046.1"/>
    </source>
</evidence>
<protein>
    <submittedName>
        <fullName evidence="1">Uncharacterized protein</fullName>
    </submittedName>
</protein>
<name>A0A5M8PDI3_9LECA</name>
<evidence type="ECO:0000313" key="2">
    <source>
        <dbReference type="Proteomes" id="UP000324767"/>
    </source>
</evidence>
<dbReference type="Proteomes" id="UP000324767">
    <property type="component" value="Unassembled WGS sequence"/>
</dbReference>
<organism evidence="1 2">
    <name type="scientific">Lasallia pustulata</name>
    <dbReference type="NCBI Taxonomy" id="136370"/>
    <lineage>
        <taxon>Eukaryota</taxon>
        <taxon>Fungi</taxon>
        <taxon>Dikarya</taxon>
        <taxon>Ascomycota</taxon>
        <taxon>Pezizomycotina</taxon>
        <taxon>Lecanoromycetes</taxon>
        <taxon>OSLEUM clade</taxon>
        <taxon>Umbilicariomycetidae</taxon>
        <taxon>Umbilicariales</taxon>
        <taxon>Umbilicariaceae</taxon>
        <taxon>Lasallia</taxon>
    </lineage>
</organism>
<accession>A0A5M8PDI3</accession>
<dbReference type="AlphaFoldDB" id="A0A5M8PDI3"/>
<proteinExistence type="predicted"/>
<dbReference type="OrthoDB" id="10031901at2759"/>
<comment type="caution">
    <text evidence="1">The sequence shown here is derived from an EMBL/GenBank/DDBJ whole genome shotgun (WGS) entry which is preliminary data.</text>
</comment>